<name>A0A0F9CZ77_9ZZZZ</name>
<evidence type="ECO:0000256" key="1">
    <source>
        <dbReference type="SAM" id="Coils"/>
    </source>
</evidence>
<organism evidence="3">
    <name type="scientific">marine sediment metagenome</name>
    <dbReference type="NCBI Taxonomy" id="412755"/>
    <lineage>
        <taxon>unclassified sequences</taxon>
        <taxon>metagenomes</taxon>
        <taxon>ecological metagenomes</taxon>
    </lineage>
</organism>
<protein>
    <submittedName>
        <fullName evidence="3">Uncharacterized protein</fullName>
    </submittedName>
</protein>
<evidence type="ECO:0000256" key="2">
    <source>
        <dbReference type="SAM" id="MobiDB-lite"/>
    </source>
</evidence>
<keyword evidence="1" id="KW-0175">Coiled coil</keyword>
<dbReference type="EMBL" id="LAZR01041870">
    <property type="protein sequence ID" value="KKL10911.1"/>
    <property type="molecule type" value="Genomic_DNA"/>
</dbReference>
<comment type="caution">
    <text evidence="3">The sequence shown here is derived from an EMBL/GenBank/DDBJ whole genome shotgun (WGS) entry which is preliminary data.</text>
</comment>
<feature type="region of interest" description="Disordered" evidence="2">
    <location>
        <begin position="276"/>
        <end position="317"/>
    </location>
</feature>
<proteinExistence type="predicted"/>
<sequence length="317" mass="34745">MKRLFCEKCELLFDEGTEKCSQCEGTLKDADEATVTKLEDKAKKEQADKDAKIAVEKKEAADALAKKEADEKAAAEAKAAKEQKIEFPEATHKSKPYFQGPHGYQSPYYGKAEGTFHKEETAVRTHVFVRKPALDQVADLEELTQDFVGLCASVLKAHMEGKLELSEAIVEMGTMLREVPLSAELSKEEVPMDDAFLALVKENEGHKANDLDAELKRIIDDGHKLPPAVRGEVESLLSVRADAVLSDEGKSVDVAGCLRKIVAALPNGATLSMDEKTKRLVGGEARLSKDENKTENEKTEQGRQMARDSGLGATKEN</sequence>
<feature type="coiled-coil region" evidence="1">
    <location>
        <begin position="28"/>
        <end position="78"/>
    </location>
</feature>
<evidence type="ECO:0000313" key="3">
    <source>
        <dbReference type="EMBL" id="KKL10911.1"/>
    </source>
</evidence>
<dbReference type="AlphaFoldDB" id="A0A0F9CZ77"/>
<accession>A0A0F9CZ77</accession>
<reference evidence="3" key="1">
    <citation type="journal article" date="2015" name="Nature">
        <title>Complex archaea that bridge the gap between prokaryotes and eukaryotes.</title>
        <authorList>
            <person name="Spang A."/>
            <person name="Saw J.H."/>
            <person name="Jorgensen S.L."/>
            <person name="Zaremba-Niedzwiedzka K."/>
            <person name="Martijn J."/>
            <person name="Lind A.E."/>
            <person name="van Eijk R."/>
            <person name="Schleper C."/>
            <person name="Guy L."/>
            <person name="Ettema T.J."/>
        </authorList>
    </citation>
    <scope>NUCLEOTIDE SEQUENCE</scope>
</reference>
<feature type="compositionally biased region" description="Basic and acidic residues" evidence="2">
    <location>
        <begin position="286"/>
        <end position="301"/>
    </location>
</feature>
<gene>
    <name evidence="3" type="ORF">LCGC14_2551090</name>
</gene>